<dbReference type="InterPro" id="IPR010916">
    <property type="entry name" value="TonB_box_CS"/>
</dbReference>
<dbReference type="AlphaFoldDB" id="A0RXX2"/>
<dbReference type="NCBIfam" id="TIGR04296">
    <property type="entry name" value="PEFG-CTERM"/>
    <property type="match status" value="1"/>
</dbReference>
<evidence type="ECO:0000313" key="2">
    <source>
        <dbReference type="EMBL" id="ABK78189.1"/>
    </source>
</evidence>
<dbReference type="InterPro" id="IPR027560">
    <property type="entry name" value="PEFG-CTERM"/>
</dbReference>
<proteinExistence type="predicted"/>
<protein>
    <recommendedName>
        <fullName evidence="4">PEFG-CTERM sorting domain-containing protein</fullName>
    </recommendedName>
</protein>
<dbReference type="HOGENOM" id="CLU_088139_0_0_2"/>
<dbReference type="EMBL" id="DP000238">
    <property type="protein sequence ID" value="ABK78189.1"/>
    <property type="molecule type" value="Genomic_DNA"/>
</dbReference>
<organism evidence="2 3">
    <name type="scientific">Cenarchaeum symbiosum (strain A)</name>
    <dbReference type="NCBI Taxonomy" id="414004"/>
    <lineage>
        <taxon>Archaea</taxon>
        <taxon>Nitrososphaerota</taxon>
        <taxon>Candidatus Cenarchaeales</taxon>
        <taxon>Candidatus Cenarchaeaceae</taxon>
        <taxon>Candidatus Cenarchaeum</taxon>
    </lineage>
</organism>
<dbReference type="Proteomes" id="UP000000758">
    <property type="component" value="Chromosome"/>
</dbReference>
<dbReference type="STRING" id="414004.CENSYa_1569"/>
<evidence type="ECO:0000256" key="1">
    <source>
        <dbReference type="SAM" id="Phobius"/>
    </source>
</evidence>
<keyword evidence="1" id="KW-0812">Transmembrane</keyword>
<keyword evidence="1" id="KW-0472">Membrane</keyword>
<keyword evidence="1" id="KW-1133">Transmembrane helix</keyword>
<feature type="transmembrane region" description="Helical" evidence="1">
    <location>
        <begin position="237"/>
        <end position="257"/>
    </location>
</feature>
<reference evidence="2 3" key="1">
    <citation type="journal article" date="2006" name="Proc. Natl. Acad. Sci. U.S.A.">
        <title>Genomic analysis of the uncultivated marine crenarchaeote Cenarchaeum symbiosum.</title>
        <authorList>
            <person name="Hallam S.J."/>
            <person name="Konstantinidis K.T."/>
            <person name="Putnam N."/>
            <person name="Schleper C."/>
            <person name="Watanabe Y."/>
            <person name="Sugahara J."/>
            <person name="Preston C."/>
            <person name="de la Torre J."/>
            <person name="Richardson P.M."/>
            <person name="DeLong E.F."/>
        </authorList>
    </citation>
    <scope>NUCLEOTIDE SEQUENCE [LARGE SCALE GENOMIC DNA]</scope>
    <source>
        <strain evidence="3">A</strain>
    </source>
</reference>
<accession>A0RXX2</accession>
<dbReference type="KEGG" id="csy:CENSYa_1569"/>
<name>A0RXX2_CENSY</name>
<dbReference type="EnsemblBacteria" id="ABK78189">
    <property type="protein sequence ID" value="ABK78189"/>
    <property type="gene ID" value="CENSYa_1569"/>
</dbReference>
<evidence type="ECO:0000313" key="3">
    <source>
        <dbReference type="Proteomes" id="UP000000758"/>
    </source>
</evidence>
<sequence>MNTRLSALALSAVLVAGLGISPIFAQLTTPISVSTSMPVYGAGETVVVTGEVRELLSGYPVSIQVFAPNGNLVNVNQINVEPDRTFTAEISTGAGWKEGSYMIKVVYGGDARSAETTFELGASGIITPSTPSGLTQRVEGTDFSLSYTITGGSIVSITPDVDAASLIIEIDSTDDGVLTITLPRALIEADNGFLVLVDGTQVEFDESETATDSTLTIAFPNGAETIEIIGTMVVPEFGTIAVLVLAAAIVSIIAVSARSRLGIMRTY</sequence>
<keyword evidence="3" id="KW-1185">Reference proteome</keyword>
<evidence type="ECO:0008006" key="4">
    <source>
        <dbReference type="Google" id="ProtNLM"/>
    </source>
</evidence>
<dbReference type="PROSITE" id="PS00430">
    <property type="entry name" value="TONB_DEPENDENT_REC_1"/>
    <property type="match status" value="1"/>
</dbReference>
<gene>
    <name evidence="2" type="ordered locus">CENSYa_1569</name>
</gene>